<dbReference type="Gene3D" id="2.10.109.10">
    <property type="entry name" value="Umud Fragment, subunit A"/>
    <property type="match status" value="1"/>
</dbReference>
<evidence type="ECO:0000256" key="6">
    <source>
        <dbReference type="RuleBase" id="RU362041"/>
    </source>
</evidence>
<feature type="domain" description="Peptidase S26" evidence="9">
    <location>
        <begin position="116"/>
        <end position="274"/>
    </location>
</feature>
<keyword evidence="8" id="KW-0732">Signal</keyword>
<feature type="active site" evidence="5">
    <location>
        <position position="194"/>
    </location>
</feature>
<dbReference type="SUPFAM" id="SSF51306">
    <property type="entry name" value="LexA/Signal peptidase"/>
    <property type="match status" value="1"/>
</dbReference>
<dbReference type="CDD" id="cd06530">
    <property type="entry name" value="S26_SPase_I"/>
    <property type="match status" value="1"/>
</dbReference>
<evidence type="ECO:0000259" key="9">
    <source>
        <dbReference type="Pfam" id="PF10502"/>
    </source>
</evidence>
<keyword evidence="6" id="KW-0496">Mitochondrion</keyword>
<evidence type="ECO:0000313" key="11">
    <source>
        <dbReference type="Proteomes" id="UP000002630"/>
    </source>
</evidence>
<evidence type="ECO:0000256" key="8">
    <source>
        <dbReference type="SAM" id="SignalP"/>
    </source>
</evidence>
<dbReference type="InterPro" id="IPR019756">
    <property type="entry name" value="Pept_S26A_signal_pept_1_Ser-AS"/>
</dbReference>
<name>D8LS42_ECTSI</name>
<dbReference type="InterPro" id="IPR019533">
    <property type="entry name" value="Peptidase_S26"/>
</dbReference>
<keyword evidence="3 6" id="KW-0645">Protease</keyword>
<dbReference type="OMA" id="LNFRETH"/>
<dbReference type="NCBIfam" id="TIGR02227">
    <property type="entry name" value="sigpep_I_bact"/>
    <property type="match status" value="1"/>
</dbReference>
<dbReference type="PROSITE" id="PS00501">
    <property type="entry name" value="SPASE_I_1"/>
    <property type="match status" value="1"/>
</dbReference>
<dbReference type="MEROPS" id="S26.008"/>
<evidence type="ECO:0000256" key="2">
    <source>
        <dbReference type="ARBA" id="ARBA00009370"/>
    </source>
</evidence>
<gene>
    <name evidence="10" type="ORF">Esi_0070_0014</name>
</gene>
<feature type="chain" id="PRO_5003117465" description="Mitochondrial inner membrane protease subunit" evidence="8">
    <location>
        <begin position="35"/>
        <end position="284"/>
    </location>
</feature>
<dbReference type="Pfam" id="PF10502">
    <property type="entry name" value="Peptidase_S26"/>
    <property type="match status" value="1"/>
</dbReference>
<proteinExistence type="inferred from homology"/>
<evidence type="ECO:0000256" key="7">
    <source>
        <dbReference type="SAM" id="MobiDB-lite"/>
    </source>
</evidence>
<organism evidence="10 11">
    <name type="scientific">Ectocarpus siliculosus</name>
    <name type="common">Brown alga</name>
    <name type="synonym">Conferva siliculosa</name>
    <dbReference type="NCBI Taxonomy" id="2880"/>
    <lineage>
        <taxon>Eukaryota</taxon>
        <taxon>Sar</taxon>
        <taxon>Stramenopiles</taxon>
        <taxon>Ochrophyta</taxon>
        <taxon>PX clade</taxon>
        <taxon>Phaeophyceae</taxon>
        <taxon>Ectocarpales</taxon>
        <taxon>Ectocarpaceae</taxon>
        <taxon>Ectocarpus</taxon>
    </lineage>
</organism>
<dbReference type="GO" id="GO:0005743">
    <property type="term" value="C:mitochondrial inner membrane"/>
    <property type="evidence" value="ECO:0007669"/>
    <property type="project" value="UniProtKB-SubCell"/>
</dbReference>
<feature type="signal peptide" evidence="8">
    <location>
        <begin position="1"/>
        <end position="34"/>
    </location>
</feature>
<keyword evidence="4 6" id="KW-0378">Hydrolase</keyword>
<protein>
    <recommendedName>
        <fullName evidence="6">Mitochondrial inner membrane protease subunit</fullName>
        <ecNumber evidence="6">3.4.21.-</ecNumber>
    </recommendedName>
</protein>
<dbReference type="PANTHER" id="PTHR43390:SF1">
    <property type="entry name" value="CHLOROPLAST PROCESSING PEPTIDASE"/>
    <property type="match status" value="1"/>
</dbReference>
<dbReference type="InterPro" id="IPR019758">
    <property type="entry name" value="Pept_S26A_signal_pept_1_CS"/>
</dbReference>
<dbReference type="PRINTS" id="PR00727">
    <property type="entry name" value="LEADERPTASE"/>
</dbReference>
<evidence type="ECO:0000256" key="4">
    <source>
        <dbReference type="ARBA" id="ARBA00022801"/>
    </source>
</evidence>
<dbReference type="InParanoid" id="D8LS42"/>
<dbReference type="Proteomes" id="UP000002630">
    <property type="component" value="Linkage Group LG26"/>
</dbReference>
<dbReference type="STRING" id="2880.D8LS42"/>
<evidence type="ECO:0000256" key="5">
    <source>
        <dbReference type="PIRSR" id="PIRSR600223-1"/>
    </source>
</evidence>
<evidence type="ECO:0000256" key="1">
    <source>
        <dbReference type="ARBA" id="ARBA00000677"/>
    </source>
</evidence>
<dbReference type="AlphaFoldDB" id="D8LS42"/>
<comment type="subcellular location">
    <subcellularLocation>
        <location evidence="6">Mitochondrion inner membrane</location>
    </subcellularLocation>
</comment>
<dbReference type="InterPro" id="IPR019757">
    <property type="entry name" value="Pept_S26A_signal_pept_1_Lys-AS"/>
</dbReference>
<reference evidence="10 11" key="1">
    <citation type="journal article" date="2010" name="Nature">
        <title>The Ectocarpus genome and the independent evolution of multicellularity in brown algae.</title>
        <authorList>
            <person name="Cock J.M."/>
            <person name="Sterck L."/>
            <person name="Rouze P."/>
            <person name="Scornet D."/>
            <person name="Allen A.E."/>
            <person name="Amoutzias G."/>
            <person name="Anthouard V."/>
            <person name="Artiguenave F."/>
            <person name="Aury J.M."/>
            <person name="Badger J.H."/>
            <person name="Beszteri B."/>
            <person name="Billiau K."/>
            <person name="Bonnet E."/>
            <person name="Bothwell J.H."/>
            <person name="Bowler C."/>
            <person name="Boyen C."/>
            <person name="Brownlee C."/>
            <person name="Carrano C.J."/>
            <person name="Charrier B."/>
            <person name="Cho G.Y."/>
            <person name="Coelho S.M."/>
            <person name="Collen J."/>
            <person name="Corre E."/>
            <person name="Da Silva C."/>
            <person name="Delage L."/>
            <person name="Delaroque N."/>
            <person name="Dittami S.M."/>
            <person name="Doulbeau S."/>
            <person name="Elias M."/>
            <person name="Farnham G."/>
            <person name="Gachon C.M."/>
            <person name="Gschloessl B."/>
            <person name="Heesch S."/>
            <person name="Jabbari K."/>
            <person name="Jubin C."/>
            <person name="Kawai H."/>
            <person name="Kimura K."/>
            <person name="Kloareg B."/>
            <person name="Kupper F.C."/>
            <person name="Lang D."/>
            <person name="Le Bail A."/>
            <person name="Leblanc C."/>
            <person name="Lerouge P."/>
            <person name="Lohr M."/>
            <person name="Lopez P.J."/>
            <person name="Martens C."/>
            <person name="Maumus F."/>
            <person name="Michel G."/>
            <person name="Miranda-Saavedra D."/>
            <person name="Morales J."/>
            <person name="Moreau H."/>
            <person name="Motomura T."/>
            <person name="Nagasato C."/>
            <person name="Napoli C.A."/>
            <person name="Nelson D.R."/>
            <person name="Nyvall-Collen P."/>
            <person name="Peters A.F."/>
            <person name="Pommier C."/>
            <person name="Potin P."/>
            <person name="Poulain J."/>
            <person name="Quesneville H."/>
            <person name="Read B."/>
            <person name="Rensing S.A."/>
            <person name="Ritter A."/>
            <person name="Rousvoal S."/>
            <person name="Samanta M."/>
            <person name="Samson G."/>
            <person name="Schroeder D.C."/>
            <person name="Segurens B."/>
            <person name="Strittmatter M."/>
            <person name="Tonon T."/>
            <person name="Tregear J.W."/>
            <person name="Valentin K."/>
            <person name="von Dassow P."/>
            <person name="Yamagishi T."/>
            <person name="Van de Peer Y."/>
            <person name="Wincker P."/>
        </authorList>
    </citation>
    <scope>NUCLEOTIDE SEQUENCE [LARGE SCALE GENOMIC DNA]</scope>
    <source>
        <strain evidence="11">Ec32 / CCAP1310/4</strain>
    </source>
</reference>
<dbReference type="OrthoDB" id="308440at2759"/>
<dbReference type="PROSITE" id="PS00760">
    <property type="entry name" value="SPASE_I_2"/>
    <property type="match status" value="1"/>
</dbReference>
<dbReference type="PANTHER" id="PTHR43390">
    <property type="entry name" value="SIGNAL PEPTIDASE I"/>
    <property type="match status" value="1"/>
</dbReference>
<dbReference type="EMBL" id="FN648927">
    <property type="protein sequence ID" value="CBN75099.1"/>
    <property type="molecule type" value="Genomic_DNA"/>
</dbReference>
<feature type="region of interest" description="Disordered" evidence="7">
    <location>
        <begin position="40"/>
        <end position="70"/>
    </location>
</feature>
<evidence type="ECO:0000256" key="3">
    <source>
        <dbReference type="ARBA" id="ARBA00022670"/>
    </source>
</evidence>
<evidence type="ECO:0000313" key="10">
    <source>
        <dbReference type="EMBL" id="CBN75099.1"/>
    </source>
</evidence>
<dbReference type="eggNOG" id="KOG0171">
    <property type="taxonomic scope" value="Eukaryota"/>
</dbReference>
<dbReference type="EC" id="3.4.21.-" evidence="6"/>
<keyword evidence="6" id="KW-0999">Mitochondrion inner membrane</keyword>
<feature type="compositionally biased region" description="Low complexity" evidence="7">
    <location>
        <begin position="40"/>
        <end position="52"/>
    </location>
</feature>
<dbReference type="EMBL" id="FN649751">
    <property type="protein sequence ID" value="CBN75099.1"/>
    <property type="molecule type" value="Genomic_DNA"/>
</dbReference>
<accession>D8LS42</accession>
<comment type="catalytic activity">
    <reaction evidence="1">
        <text>Cleavage of hydrophobic, N-terminal signal or leader sequences from secreted and periplasmic proteins.</text>
        <dbReference type="EC" id="3.4.21.89"/>
    </reaction>
</comment>
<dbReference type="PROSITE" id="PS00761">
    <property type="entry name" value="SPASE_I_3"/>
    <property type="match status" value="1"/>
</dbReference>
<dbReference type="InterPro" id="IPR036286">
    <property type="entry name" value="LexA/Signal_pep-like_sf"/>
</dbReference>
<feature type="compositionally biased region" description="Basic residues" evidence="7">
    <location>
        <begin position="54"/>
        <end position="67"/>
    </location>
</feature>
<dbReference type="GO" id="GO:0006465">
    <property type="term" value="P:signal peptide processing"/>
    <property type="evidence" value="ECO:0007669"/>
    <property type="project" value="InterPro"/>
</dbReference>
<keyword evidence="6" id="KW-0472">Membrane</keyword>
<feature type="active site" evidence="5">
    <location>
        <position position="142"/>
    </location>
</feature>
<comment type="similarity">
    <text evidence="2 6">Belongs to the peptidase S26 family.</text>
</comment>
<keyword evidence="11" id="KW-1185">Reference proteome</keyword>
<sequence length="284" mass="31148">MHLTMHLAMVRRISGARALAGLLVLSSLVQLSRAFGGISGRTTATSTARTSGWRQHHAHGGGVRHRSLSPIVGLPPRVPHGLRSEAGDGGQGGGGDGGIFGGIQEWWERDGKSDLKIYGTSLALALVVRSVALEPRFIPSLSMFPTFEIGDQLAVDKLSSKLSRPYQRKDVVVFYPPPKFREFSDRGKKDALIKRVIAVGGDAVQIKDGSLFVNGQEQFEDYTFEEPEYSWGPQTVPEGMVMVLGDNRNHSLDSHIWGFLPTENVIGRAIFKYWPPWRAGTIET</sequence>
<dbReference type="GO" id="GO:0009003">
    <property type="term" value="F:signal peptidase activity"/>
    <property type="evidence" value="ECO:0007669"/>
    <property type="project" value="UniProtKB-EC"/>
</dbReference>
<dbReference type="InterPro" id="IPR000223">
    <property type="entry name" value="Pept_S26A_signal_pept_1"/>
</dbReference>
<dbReference type="GO" id="GO:0004252">
    <property type="term" value="F:serine-type endopeptidase activity"/>
    <property type="evidence" value="ECO:0007669"/>
    <property type="project" value="InterPro"/>
</dbReference>